<dbReference type="AlphaFoldDB" id="A0A151JX94"/>
<organism evidence="2 3">
    <name type="scientific">Trachymyrmex septentrionalis</name>
    <dbReference type="NCBI Taxonomy" id="34720"/>
    <lineage>
        <taxon>Eukaryota</taxon>
        <taxon>Metazoa</taxon>
        <taxon>Ecdysozoa</taxon>
        <taxon>Arthropoda</taxon>
        <taxon>Hexapoda</taxon>
        <taxon>Insecta</taxon>
        <taxon>Pterygota</taxon>
        <taxon>Neoptera</taxon>
        <taxon>Endopterygota</taxon>
        <taxon>Hymenoptera</taxon>
        <taxon>Apocrita</taxon>
        <taxon>Aculeata</taxon>
        <taxon>Formicoidea</taxon>
        <taxon>Formicidae</taxon>
        <taxon>Myrmicinae</taxon>
        <taxon>Trachymyrmex</taxon>
    </lineage>
</organism>
<dbReference type="EMBL" id="KQ981578">
    <property type="protein sequence ID" value="KYN39738.1"/>
    <property type="molecule type" value="Genomic_DNA"/>
</dbReference>
<proteinExistence type="predicted"/>
<evidence type="ECO:0000313" key="3">
    <source>
        <dbReference type="Proteomes" id="UP000078541"/>
    </source>
</evidence>
<evidence type="ECO:0000256" key="1">
    <source>
        <dbReference type="SAM" id="MobiDB-lite"/>
    </source>
</evidence>
<evidence type="ECO:0000313" key="2">
    <source>
        <dbReference type="EMBL" id="KYN39738.1"/>
    </source>
</evidence>
<feature type="region of interest" description="Disordered" evidence="1">
    <location>
        <begin position="86"/>
        <end position="122"/>
    </location>
</feature>
<accession>A0A151JX94</accession>
<feature type="region of interest" description="Disordered" evidence="1">
    <location>
        <begin position="24"/>
        <end position="43"/>
    </location>
</feature>
<reference evidence="2 3" key="1">
    <citation type="submission" date="2016-03" db="EMBL/GenBank/DDBJ databases">
        <title>Trachymyrmex septentrionalis WGS genome.</title>
        <authorList>
            <person name="Nygaard S."/>
            <person name="Hu H."/>
            <person name="Boomsma J."/>
            <person name="Zhang G."/>
        </authorList>
    </citation>
    <scope>NUCLEOTIDE SEQUENCE [LARGE SCALE GENOMIC DNA]</scope>
    <source>
        <strain evidence="2">Tsep2-gDNA-1</strain>
        <tissue evidence="2">Whole body</tissue>
    </source>
</reference>
<sequence>MSRRSARAGRELALVVFPLSITDTGGVSRYESEPNGRPNGRARYLKTSGAAGAIRLVRDARIVNVCGVRVRIRALVCSLALLASSTTTTTARTRTTATRGAKHSRPGDEREPLGGQIRTGVP</sequence>
<name>A0A151JX94_9HYME</name>
<dbReference type="Proteomes" id="UP000078541">
    <property type="component" value="Unassembled WGS sequence"/>
</dbReference>
<gene>
    <name evidence="2" type="ORF">ALC56_05846</name>
</gene>
<protein>
    <submittedName>
        <fullName evidence="2">Uncharacterized protein</fullName>
    </submittedName>
</protein>
<feature type="compositionally biased region" description="Low complexity" evidence="1">
    <location>
        <begin position="86"/>
        <end position="99"/>
    </location>
</feature>
<keyword evidence="3" id="KW-1185">Reference proteome</keyword>